<dbReference type="Gene3D" id="3.40.50.300">
    <property type="entry name" value="P-loop containing nucleotide triphosphate hydrolases"/>
    <property type="match status" value="1"/>
</dbReference>
<keyword evidence="4" id="KW-0997">Cell inner membrane</keyword>
<dbReference type="GO" id="GO:0005886">
    <property type="term" value="C:plasma membrane"/>
    <property type="evidence" value="ECO:0007669"/>
    <property type="project" value="UniProtKB-SubCell"/>
</dbReference>
<dbReference type="InterPro" id="IPR003593">
    <property type="entry name" value="AAA+_ATPase"/>
</dbReference>
<feature type="transmembrane region" description="Helical" evidence="11">
    <location>
        <begin position="628"/>
        <end position="652"/>
    </location>
</feature>
<dbReference type="InterPro" id="IPR025857">
    <property type="entry name" value="MacB_PCD"/>
</dbReference>
<evidence type="ECO:0000256" key="5">
    <source>
        <dbReference type="ARBA" id="ARBA00022692"/>
    </source>
</evidence>
<dbReference type="RefSeq" id="WP_217809700.1">
    <property type="nucleotide sequence ID" value="NZ_FXAZ01000005.1"/>
</dbReference>
<evidence type="ECO:0000256" key="1">
    <source>
        <dbReference type="ARBA" id="ARBA00004429"/>
    </source>
</evidence>
<evidence type="ECO:0000259" key="12">
    <source>
        <dbReference type="PROSITE" id="PS50893"/>
    </source>
</evidence>
<dbReference type="Pfam" id="PF00005">
    <property type="entry name" value="ABC_tran"/>
    <property type="match status" value="1"/>
</dbReference>
<dbReference type="InterPro" id="IPR003838">
    <property type="entry name" value="ABC3_permease_C"/>
</dbReference>
<comment type="subcellular location">
    <subcellularLocation>
        <location evidence="1">Cell inner membrane</location>
        <topology evidence="1">Multi-pass membrane protein</topology>
    </subcellularLocation>
</comment>
<evidence type="ECO:0000256" key="2">
    <source>
        <dbReference type="ARBA" id="ARBA00022448"/>
    </source>
</evidence>
<feature type="transmembrane region" description="Helical" evidence="11">
    <location>
        <begin position="266"/>
        <end position="286"/>
    </location>
</feature>
<dbReference type="CDD" id="cd03255">
    <property type="entry name" value="ABC_MJ0796_LolCDE_FtsE"/>
    <property type="match status" value="1"/>
</dbReference>
<accession>A0A1X7LLL7</accession>
<keyword evidence="13" id="KW-0449">Lipoprotein</keyword>
<dbReference type="Pfam" id="PF02687">
    <property type="entry name" value="FtsX"/>
    <property type="match status" value="1"/>
</dbReference>
<protein>
    <submittedName>
        <fullName evidence="13">ABC-type lipoprotein export system, ATPase component</fullName>
    </submittedName>
</protein>
<dbReference type="GO" id="GO:0098796">
    <property type="term" value="C:membrane protein complex"/>
    <property type="evidence" value="ECO:0007669"/>
    <property type="project" value="UniProtKB-ARBA"/>
</dbReference>
<gene>
    <name evidence="13" type="ORF">SAMN06295960_3712</name>
</gene>
<dbReference type="AlphaFoldDB" id="A0A1X7LLL7"/>
<dbReference type="Pfam" id="PF12704">
    <property type="entry name" value="MacB_PCD"/>
    <property type="match status" value="1"/>
</dbReference>
<dbReference type="InterPro" id="IPR027417">
    <property type="entry name" value="P-loop_NTPase"/>
</dbReference>
<keyword evidence="8 11" id="KW-1133">Transmembrane helix</keyword>
<feature type="transmembrane region" description="Helical" evidence="11">
    <location>
        <begin position="587"/>
        <end position="608"/>
    </location>
</feature>
<keyword evidence="6" id="KW-0547">Nucleotide-binding</keyword>
<evidence type="ECO:0000256" key="10">
    <source>
        <dbReference type="ARBA" id="ARBA00038388"/>
    </source>
</evidence>
<dbReference type="InterPro" id="IPR017871">
    <property type="entry name" value="ABC_transporter-like_CS"/>
</dbReference>
<dbReference type="GO" id="GO:0005524">
    <property type="term" value="F:ATP binding"/>
    <property type="evidence" value="ECO:0007669"/>
    <property type="project" value="UniProtKB-KW"/>
</dbReference>
<evidence type="ECO:0000256" key="4">
    <source>
        <dbReference type="ARBA" id="ARBA00022519"/>
    </source>
</evidence>
<dbReference type="EMBL" id="FXAZ01000005">
    <property type="protein sequence ID" value="SMG54417.1"/>
    <property type="molecule type" value="Genomic_DNA"/>
</dbReference>
<name>A0A1X7LLL7_9BACL</name>
<dbReference type="InterPro" id="IPR017911">
    <property type="entry name" value="MacB-like_ATP-bd"/>
</dbReference>
<feature type="domain" description="ABC transporter" evidence="12">
    <location>
        <begin position="2"/>
        <end position="241"/>
    </location>
</feature>
<feature type="transmembrane region" description="Helical" evidence="11">
    <location>
        <begin position="531"/>
        <end position="557"/>
    </location>
</feature>
<keyword evidence="2" id="KW-0813">Transport</keyword>
<sequence length="663" mass="71943">MLELNQISKSYKLADNQVFPALRDINISFKKGELVSIIGESGSGKSTLMNLIGGLDSDFTGKLLIEGRNIGEFSSKELDAYRKNKVGFVFQSFNLIPHLSVLDNVTIAMTLSNIGKSARVARAEEILTEVGLKDHMKKKPNQLSGGQKQRVAIARALINDPDIIIADEPTGSLDSETTEQILELITNIARKGKLVIMVTHSEKVANHSSRVVKIADGRIVDDIKGMDIGSAASERASINKGKQNLSMLSAIKLALNNMKEKMTRNVLIAIGASIGITSVILMLALGNGVKGYVTDQMNSMTNPLVVEVNMPIEEEAAMNQNEKGTAEAPPGMPPMDPSAMFGSYTPFEQKDMDKLSDIDHVVEVQKGLNIMALGTNMIQYEDKTSQILMVSTLSENVTESNIAKGAYPEKGEILVSEAVEKDLGQDIIGKEVTVTLKLNEETYQAPLTVSGIYTTGSNFEGTSNMQIMFANYDDLVAIGDKHDFEIQPSTLYLISDDVDHTDSIRQAVADLGYRGSAQEMMADMFLSMLDMLSYVLAAIAAISLIVSAIMILVVLYISVVERTKEIGVLKAIGARSKDIRRIFVSESFLIGLLSGLMGILFALLAMMIVNPITTNLFSFNLVVIEPIYMIAGIVISVLISMAAGIIPAGMAAKLDPVESLRRE</sequence>
<evidence type="ECO:0000313" key="14">
    <source>
        <dbReference type="Proteomes" id="UP000193834"/>
    </source>
</evidence>
<evidence type="ECO:0000256" key="6">
    <source>
        <dbReference type="ARBA" id="ARBA00022741"/>
    </source>
</evidence>
<dbReference type="Proteomes" id="UP000193834">
    <property type="component" value="Unassembled WGS sequence"/>
</dbReference>
<keyword evidence="7" id="KW-0067">ATP-binding</keyword>
<keyword evidence="9 11" id="KW-0472">Membrane</keyword>
<dbReference type="SMART" id="SM00382">
    <property type="entry name" value="AAA"/>
    <property type="match status" value="1"/>
</dbReference>
<evidence type="ECO:0000256" key="7">
    <source>
        <dbReference type="ARBA" id="ARBA00022840"/>
    </source>
</evidence>
<dbReference type="PROSITE" id="PS00211">
    <property type="entry name" value="ABC_TRANSPORTER_1"/>
    <property type="match status" value="1"/>
</dbReference>
<dbReference type="GO" id="GO:0016887">
    <property type="term" value="F:ATP hydrolysis activity"/>
    <property type="evidence" value="ECO:0007669"/>
    <property type="project" value="InterPro"/>
</dbReference>
<dbReference type="SUPFAM" id="SSF52540">
    <property type="entry name" value="P-loop containing nucleoside triphosphate hydrolases"/>
    <property type="match status" value="1"/>
</dbReference>
<proteinExistence type="inferred from homology"/>
<keyword evidence="3" id="KW-1003">Cell membrane</keyword>
<keyword evidence="14" id="KW-1185">Reference proteome</keyword>
<reference evidence="13 14" key="1">
    <citation type="submission" date="2017-04" db="EMBL/GenBank/DDBJ databases">
        <authorList>
            <person name="Afonso C.L."/>
            <person name="Miller P.J."/>
            <person name="Scott M.A."/>
            <person name="Spackman E."/>
            <person name="Goraichik I."/>
            <person name="Dimitrov K.M."/>
            <person name="Suarez D.L."/>
            <person name="Swayne D.E."/>
        </authorList>
    </citation>
    <scope>NUCLEOTIDE SEQUENCE [LARGE SCALE GENOMIC DNA]</scope>
    <source>
        <strain evidence="13 14">11</strain>
    </source>
</reference>
<dbReference type="FunFam" id="3.40.50.300:FF:000032">
    <property type="entry name" value="Export ABC transporter ATP-binding protein"/>
    <property type="match status" value="1"/>
</dbReference>
<dbReference type="PANTHER" id="PTHR42798">
    <property type="entry name" value="LIPOPROTEIN-RELEASING SYSTEM ATP-BINDING PROTEIN LOLD"/>
    <property type="match status" value="1"/>
</dbReference>
<keyword evidence="5 11" id="KW-0812">Transmembrane</keyword>
<dbReference type="PANTHER" id="PTHR42798:SF6">
    <property type="entry name" value="CELL DIVISION ATP-BINDING PROTEIN FTSE"/>
    <property type="match status" value="1"/>
</dbReference>
<organism evidence="13 14">
    <name type="scientific">Paenibacillus aquistagni</name>
    <dbReference type="NCBI Taxonomy" id="1852522"/>
    <lineage>
        <taxon>Bacteria</taxon>
        <taxon>Bacillati</taxon>
        <taxon>Bacillota</taxon>
        <taxon>Bacilli</taxon>
        <taxon>Bacillales</taxon>
        <taxon>Paenibacillaceae</taxon>
        <taxon>Paenibacillus</taxon>
    </lineage>
</organism>
<evidence type="ECO:0000256" key="9">
    <source>
        <dbReference type="ARBA" id="ARBA00023136"/>
    </source>
</evidence>
<evidence type="ECO:0000256" key="3">
    <source>
        <dbReference type="ARBA" id="ARBA00022475"/>
    </source>
</evidence>
<dbReference type="PROSITE" id="PS50893">
    <property type="entry name" value="ABC_TRANSPORTER_2"/>
    <property type="match status" value="1"/>
</dbReference>
<evidence type="ECO:0000256" key="11">
    <source>
        <dbReference type="SAM" id="Phobius"/>
    </source>
</evidence>
<comment type="similarity">
    <text evidence="10">Belongs to the ABC transporter superfamily. Macrolide exporter (TC 3.A.1.122) family.</text>
</comment>
<evidence type="ECO:0000313" key="13">
    <source>
        <dbReference type="EMBL" id="SMG54417.1"/>
    </source>
</evidence>
<evidence type="ECO:0000256" key="8">
    <source>
        <dbReference type="ARBA" id="ARBA00022989"/>
    </source>
</evidence>
<dbReference type="STRING" id="1852522.SAMN06295960_3712"/>
<dbReference type="InterPro" id="IPR003439">
    <property type="entry name" value="ABC_transporter-like_ATP-bd"/>
</dbReference>
<dbReference type="GO" id="GO:0022857">
    <property type="term" value="F:transmembrane transporter activity"/>
    <property type="evidence" value="ECO:0007669"/>
    <property type="project" value="UniProtKB-ARBA"/>
</dbReference>